<dbReference type="Gramene" id="CDF34028">
    <property type="protein sequence ID" value="CDF34028"/>
    <property type="gene ID" value="CHC_T00002693001"/>
</dbReference>
<keyword evidence="2" id="KW-1185">Reference proteome</keyword>
<sequence length="72" mass="8100">MHATIPNPLFTNKPRRAVDSTTTTVYKAQNYNKSIFSQQLHNSNVLQKVECHNAGQLHSACCLTCRRGVLNE</sequence>
<protein>
    <submittedName>
        <fullName evidence="1">Uncharacterized protein</fullName>
    </submittedName>
</protein>
<dbReference type="RefSeq" id="XP_005713847.1">
    <property type="nucleotide sequence ID" value="XM_005713790.1"/>
</dbReference>
<dbReference type="GeneID" id="17321564"/>
<organism evidence="1 2">
    <name type="scientific">Chondrus crispus</name>
    <name type="common">Carrageen Irish moss</name>
    <name type="synonym">Polymorpha crispa</name>
    <dbReference type="NCBI Taxonomy" id="2769"/>
    <lineage>
        <taxon>Eukaryota</taxon>
        <taxon>Rhodophyta</taxon>
        <taxon>Florideophyceae</taxon>
        <taxon>Rhodymeniophycidae</taxon>
        <taxon>Gigartinales</taxon>
        <taxon>Gigartinaceae</taxon>
        <taxon>Chondrus</taxon>
    </lineage>
</organism>
<name>R7Q8B6_CHOCR</name>
<accession>R7Q8B6</accession>
<dbReference type="EMBL" id="HG001669">
    <property type="protein sequence ID" value="CDF34028.1"/>
    <property type="molecule type" value="Genomic_DNA"/>
</dbReference>
<proteinExistence type="predicted"/>
<dbReference type="KEGG" id="ccp:CHC_T00002693001"/>
<evidence type="ECO:0000313" key="1">
    <source>
        <dbReference type="EMBL" id="CDF34028.1"/>
    </source>
</evidence>
<dbReference type="AlphaFoldDB" id="R7Q8B6"/>
<evidence type="ECO:0000313" key="2">
    <source>
        <dbReference type="Proteomes" id="UP000012073"/>
    </source>
</evidence>
<reference evidence="2" key="1">
    <citation type="journal article" date="2013" name="Proc. Natl. Acad. Sci. U.S.A.">
        <title>Genome structure and metabolic features in the red seaweed Chondrus crispus shed light on evolution of the Archaeplastida.</title>
        <authorList>
            <person name="Collen J."/>
            <person name="Porcel B."/>
            <person name="Carre W."/>
            <person name="Ball S.G."/>
            <person name="Chaparro C."/>
            <person name="Tonon T."/>
            <person name="Barbeyron T."/>
            <person name="Michel G."/>
            <person name="Noel B."/>
            <person name="Valentin K."/>
            <person name="Elias M."/>
            <person name="Artiguenave F."/>
            <person name="Arun A."/>
            <person name="Aury J.M."/>
            <person name="Barbosa-Neto J.F."/>
            <person name="Bothwell J.H."/>
            <person name="Bouget F.Y."/>
            <person name="Brillet L."/>
            <person name="Cabello-Hurtado F."/>
            <person name="Capella-Gutierrez S."/>
            <person name="Charrier B."/>
            <person name="Cladiere L."/>
            <person name="Cock J.M."/>
            <person name="Coelho S.M."/>
            <person name="Colleoni C."/>
            <person name="Czjzek M."/>
            <person name="Da Silva C."/>
            <person name="Delage L."/>
            <person name="Denoeud F."/>
            <person name="Deschamps P."/>
            <person name="Dittami S.M."/>
            <person name="Gabaldon T."/>
            <person name="Gachon C.M."/>
            <person name="Groisillier A."/>
            <person name="Herve C."/>
            <person name="Jabbari K."/>
            <person name="Katinka M."/>
            <person name="Kloareg B."/>
            <person name="Kowalczyk N."/>
            <person name="Labadie K."/>
            <person name="Leblanc C."/>
            <person name="Lopez P.J."/>
            <person name="McLachlan D.H."/>
            <person name="Meslet-Cladiere L."/>
            <person name="Moustafa A."/>
            <person name="Nehr Z."/>
            <person name="Nyvall Collen P."/>
            <person name="Panaud O."/>
            <person name="Partensky F."/>
            <person name="Poulain J."/>
            <person name="Rensing S.A."/>
            <person name="Rousvoal S."/>
            <person name="Samson G."/>
            <person name="Symeonidi A."/>
            <person name="Weissenbach J."/>
            <person name="Zambounis A."/>
            <person name="Wincker P."/>
            <person name="Boyen C."/>
        </authorList>
    </citation>
    <scope>NUCLEOTIDE SEQUENCE [LARGE SCALE GENOMIC DNA]</scope>
    <source>
        <strain evidence="2">cv. Stackhouse</strain>
    </source>
</reference>
<dbReference type="Proteomes" id="UP000012073">
    <property type="component" value="Unassembled WGS sequence"/>
</dbReference>
<gene>
    <name evidence="1" type="ORF">CHC_T00002693001</name>
</gene>